<keyword evidence="3" id="KW-1185">Reference proteome</keyword>
<dbReference type="AlphaFoldDB" id="A0A9W7KVR3"/>
<organism evidence="2 3">
    <name type="scientific">Triparma verrucosa</name>
    <dbReference type="NCBI Taxonomy" id="1606542"/>
    <lineage>
        <taxon>Eukaryota</taxon>
        <taxon>Sar</taxon>
        <taxon>Stramenopiles</taxon>
        <taxon>Ochrophyta</taxon>
        <taxon>Bolidophyceae</taxon>
        <taxon>Parmales</taxon>
        <taxon>Triparmaceae</taxon>
        <taxon>Triparma</taxon>
    </lineage>
</organism>
<comment type="caution">
    <text evidence="2">The sequence shown here is derived from an EMBL/GenBank/DDBJ whole genome shotgun (WGS) entry which is preliminary data.</text>
</comment>
<feature type="compositionally biased region" description="Polar residues" evidence="1">
    <location>
        <begin position="1"/>
        <end position="10"/>
    </location>
</feature>
<sequence>MPTEITLTDVTTSSTLPPKSSHSSRHLLTSSLETAWYSKNLPPPSPTSHTPKHVITLTWSGSKTLVALGLMFQGGFVGKGGKLSYLNSSAPLSTVDPPLDIYSEYDGDYEPIDTWGEFEDTNDMQIIGVEEGGGEGEGIRIELDEGTDFYKRVIIYRVVCWEK</sequence>
<reference evidence="3" key="1">
    <citation type="journal article" date="2023" name="Commun. Biol.">
        <title>Genome analysis of Parmales, the sister group of diatoms, reveals the evolutionary specialization of diatoms from phago-mixotrophs to photoautotrophs.</title>
        <authorList>
            <person name="Ban H."/>
            <person name="Sato S."/>
            <person name="Yoshikawa S."/>
            <person name="Yamada K."/>
            <person name="Nakamura Y."/>
            <person name="Ichinomiya M."/>
            <person name="Sato N."/>
            <person name="Blanc-Mathieu R."/>
            <person name="Endo H."/>
            <person name="Kuwata A."/>
            <person name="Ogata H."/>
        </authorList>
    </citation>
    <scope>NUCLEOTIDE SEQUENCE [LARGE SCALE GENOMIC DNA]</scope>
    <source>
        <strain evidence="3">NIES 3699</strain>
    </source>
</reference>
<gene>
    <name evidence="2" type="ORF">TrVE_jg5680</name>
</gene>
<accession>A0A9W7KVR3</accession>
<proteinExistence type="predicted"/>
<protein>
    <submittedName>
        <fullName evidence="2">Uncharacterized protein</fullName>
    </submittedName>
</protein>
<evidence type="ECO:0000313" key="3">
    <source>
        <dbReference type="Proteomes" id="UP001165160"/>
    </source>
</evidence>
<evidence type="ECO:0000313" key="2">
    <source>
        <dbReference type="EMBL" id="GMI13442.1"/>
    </source>
</evidence>
<evidence type="ECO:0000256" key="1">
    <source>
        <dbReference type="SAM" id="MobiDB-lite"/>
    </source>
</evidence>
<feature type="compositionally biased region" description="Low complexity" evidence="1">
    <location>
        <begin position="11"/>
        <end position="25"/>
    </location>
</feature>
<name>A0A9W7KVR3_9STRA</name>
<dbReference type="EMBL" id="BRXX01000469">
    <property type="protein sequence ID" value="GMI13442.1"/>
    <property type="molecule type" value="Genomic_DNA"/>
</dbReference>
<dbReference type="Proteomes" id="UP001165160">
    <property type="component" value="Unassembled WGS sequence"/>
</dbReference>
<feature type="region of interest" description="Disordered" evidence="1">
    <location>
        <begin position="1"/>
        <end position="25"/>
    </location>
</feature>